<evidence type="ECO:0000256" key="6">
    <source>
        <dbReference type="SAM" id="MobiDB-lite"/>
    </source>
</evidence>
<dbReference type="GO" id="GO:0000981">
    <property type="term" value="F:DNA-binding transcription factor activity, RNA polymerase II-specific"/>
    <property type="evidence" value="ECO:0007669"/>
    <property type="project" value="InterPro"/>
</dbReference>
<evidence type="ECO:0000313" key="8">
    <source>
        <dbReference type="EMBL" id="RAH78358.1"/>
    </source>
</evidence>
<dbReference type="GO" id="GO:0008270">
    <property type="term" value="F:zinc ion binding"/>
    <property type="evidence" value="ECO:0007669"/>
    <property type="project" value="InterPro"/>
</dbReference>
<feature type="region of interest" description="Disordered" evidence="6">
    <location>
        <begin position="233"/>
        <end position="253"/>
    </location>
</feature>
<evidence type="ECO:0000256" key="4">
    <source>
        <dbReference type="ARBA" id="ARBA00023163"/>
    </source>
</evidence>
<keyword evidence="2" id="KW-0805">Transcription regulation</keyword>
<dbReference type="SMART" id="SM00906">
    <property type="entry name" value="Fungal_trans"/>
    <property type="match status" value="1"/>
</dbReference>
<dbReference type="AlphaFoldDB" id="A0A8T8WR74"/>
<feature type="region of interest" description="Disordered" evidence="6">
    <location>
        <begin position="434"/>
        <end position="462"/>
    </location>
</feature>
<dbReference type="GO" id="GO:0000978">
    <property type="term" value="F:RNA polymerase II cis-regulatory region sequence-specific DNA binding"/>
    <property type="evidence" value="ECO:0007669"/>
    <property type="project" value="TreeGrafter"/>
</dbReference>
<proteinExistence type="predicted"/>
<dbReference type="CDD" id="cd00067">
    <property type="entry name" value="GAL4"/>
    <property type="match status" value="1"/>
</dbReference>
<dbReference type="SUPFAM" id="SSF57701">
    <property type="entry name" value="Zn2/Cys6 DNA-binding domain"/>
    <property type="match status" value="1"/>
</dbReference>
<dbReference type="Pfam" id="PF00172">
    <property type="entry name" value="Zn_clus"/>
    <property type="match status" value="1"/>
</dbReference>
<dbReference type="GO" id="GO:0000435">
    <property type="term" value="P:positive regulation of transcription from RNA polymerase II promoter by galactose"/>
    <property type="evidence" value="ECO:0007669"/>
    <property type="project" value="TreeGrafter"/>
</dbReference>
<dbReference type="GeneID" id="37173916"/>
<name>A0A8T8WR74_ASPJA</name>
<dbReference type="PROSITE" id="PS50048">
    <property type="entry name" value="ZN2_CY6_FUNGAL_2"/>
    <property type="match status" value="1"/>
</dbReference>
<evidence type="ECO:0000256" key="2">
    <source>
        <dbReference type="ARBA" id="ARBA00023015"/>
    </source>
</evidence>
<dbReference type="Gene3D" id="4.10.240.10">
    <property type="entry name" value="Zn(2)-C6 fungal-type DNA-binding domain"/>
    <property type="match status" value="1"/>
</dbReference>
<keyword evidence="9" id="KW-1185">Reference proteome</keyword>
<gene>
    <name evidence="8" type="ORF">BO86DRAFT_368945</name>
</gene>
<dbReference type="CDD" id="cd12148">
    <property type="entry name" value="fungal_TF_MHR"/>
    <property type="match status" value="1"/>
</dbReference>
<dbReference type="GO" id="GO:0005634">
    <property type="term" value="C:nucleus"/>
    <property type="evidence" value="ECO:0007669"/>
    <property type="project" value="TreeGrafter"/>
</dbReference>
<evidence type="ECO:0000259" key="7">
    <source>
        <dbReference type="PROSITE" id="PS50048"/>
    </source>
</evidence>
<dbReference type="InterPro" id="IPR001138">
    <property type="entry name" value="Zn2Cys6_DnaBD"/>
</dbReference>
<organism evidence="8 9">
    <name type="scientific">Aspergillus japonicus CBS 114.51</name>
    <dbReference type="NCBI Taxonomy" id="1448312"/>
    <lineage>
        <taxon>Eukaryota</taxon>
        <taxon>Fungi</taxon>
        <taxon>Dikarya</taxon>
        <taxon>Ascomycota</taxon>
        <taxon>Pezizomycotina</taxon>
        <taxon>Eurotiomycetes</taxon>
        <taxon>Eurotiomycetidae</taxon>
        <taxon>Eurotiales</taxon>
        <taxon>Aspergillaceae</taxon>
        <taxon>Aspergillus</taxon>
        <taxon>Aspergillus subgen. Circumdati</taxon>
    </lineage>
</organism>
<keyword evidence="5" id="KW-0539">Nucleus</keyword>
<dbReference type="GO" id="GO:0006351">
    <property type="term" value="P:DNA-templated transcription"/>
    <property type="evidence" value="ECO:0007669"/>
    <property type="project" value="InterPro"/>
</dbReference>
<evidence type="ECO:0000313" key="9">
    <source>
        <dbReference type="Proteomes" id="UP000249497"/>
    </source>
</evidence>
<dbReference type="SMART" id="SM00066">
    <property type="entry name" value="GAL4"/>
    <property type="match status" value="1"/>
</dbReference>
<keyword evidence="4" id="KW-0804">Transcription</keyword>
<sequence length="765" mass="86149">MSSFHLAPEPQRLSQAMAVNMETVRPTPTHSIILPRKRRKVRLACNPCRQTKTRCDGHQPSCSTCASKGVSEHCVYEKETLKTQRYVAILEERVKELETGNPRASDRDGDRSPYDSEAGGMSIYGAKDILCCRDQNEIWGAHGISWVVLNSEGRSYLDYTGPRLHQSPRTNGALDRQRSVAGPSEDPLNRLDALVMVPSPEASLCDGGGTSVTSFLRSIAHIVGMDEMADRALPRTGKSTSTPQDDSSANNGPGIFLMPTRRIADALMLHFWSYVHPIFPILHKPTFVSIYESLWIPDADISHRGSCIDSPVTQAILNIAFALGCKRGDQEDLAERFYRKSRQYYSADAVDLPSLETVQLLLLTGIYLQSTKYASRCWSVVGLAIRYAQYLGLHLEDHGQIPRSQLEQEMRCRVWHSCVMIDRLLSLSFNQPSMTSGQGNVRLPSMTDDENLAASDGQGPVDQAHTTSQMAFFVYSIKLFEILNKSLILLYHTSSTERQAEPDPHRWWSRAHLEHVSTLNRTLDDLSVELPVHLRPTCHIDATDTLLRRTLWQGYIFRSRFLYVRILVLRPVLLSAAAARTKFKDLEDRPGVEETLEESSAVKTCSLCVATVHSLVKHMFESLGRVSEDASWREVHYTFVCAMVLLAARLCPFKSEAFNENILNRSWLHCLTILDRFKRQIYSVKTGMQMLHSLESHVSQITTMKRARVVTTPPPQENYVNADHLSQSPGSANFLDDIIPPTELDFDSLDDFWLRGQIGNLGWLG</sequence>
<keyword evidence="3" id="KW-0238">DNA-binding</keyword>
<dbReference type="InterPro" id="IPR036864">
    <property type="entry name" value="Zn2-C6_fun-type_DNA-bd_sf"/>
</dbReference>
<feature type="region of interest" description="Disordered" evidence="6">
    <location>
        <begin position="162"/>
        <end position="185"/>
    </location>
</feature>
<dbReference type="PANTHER" id="PTHR47424:SF3">
    <property type="entry name" value="REGULATORY PROTEIN GAL4"/>
    <property type="match status" value="1"/>
</dbReference>
<dbReference type="OrthoDB" id="3364175at2759"/>
<dbReference type="RefSeq" id="XP_025524252.1">
    <property type="nucleotide sequence ID" value="XM_025670224.1"/>
</dbReference>
<evidence type="ECO:0000256" key="1">
    <source>
        <dbReference type="ARBA" id="ARBA00022723"/>
    </source>
</evidence>
<dbReference type="InterPro" id="IPR051127">
    <property type="entry name" value="Fungal_SecMet_Regulators"/>
</dbReference>
<dbReference type="EMBL" id="KZ824828">
    <property type="protein sequence ID" value="RAH78358.1"/>
    <property type="molecule type" value="Genomic_DNA"/>
</dbReference>
<dbReference type="PANTHER" id="PTHR47424">
    <property type="entry name" value="REGULATORY PROTEIN GAL4"/>
    <property type="match status" value="1"/>
</dbReference>
<dbReference type="PROSITE" id="PS00463">
    <property type="entry name" value="ZN2_CY6_FUNGAL_1"/>
    <property type="match status" value="1"/>
</dbReference>
<accession>A0A8T8WR74</accession>
<dbReference type="InterPro" id="IPR007219">
    <property type="entry name" value="XnlR_reg_dom"/>
</dbReference>
<feature type="domain" description="Zn(2)-C6 fungal-type" evidence="7">
    <location>
        <begin position="44"/>
        <end position="76"/>
    </location>
</feature>
<keyword evidence="1" id="KW-0479">Metal-binding</keyword>
<protein>
    <recommendedName>
        <fullName evidence="7">Zn(2)-C6 fungal-type domain-containing protein</fullName>
    </recommendedName>
</protein>
<dbReference type="Pfam" id="PF04082">
    <property type="entry name" value="Fungal_trans"/>
    <property type="match status" value="1"/>
</dbReference>
<reference evidence="8 9" key="1">
    <citation type="submission" date="2018-02" db="EMBL/GenBank/DDBJ databases">
        <title>The genomes of Aspergillus section Nigri reveals drivers in fungal speciation.</title>
        <authorList>
            <consortium name="DOE Joint Genome Institute"/>
            <person name="Vesth T.C."/>
            <person name="Nybo J."/>
            <person name="Theobald S."/>
            <person name="Brandl J."/>
            <person name="Frisvad J.C."/>
            <person name="Nielsen K.F."/>
            <person name="Lyhne E.K."/>
            <person name="Kogle M.E."/>
            <person name="Kuo A."/>
            <person name="Riley R."/>
            <person name="Clum A."/>
            <person name="Nolan M."/>
            <person name="Lipzen A."/>
            <person name="Salamov A."/>
            <person name="Henrissat B."/>
            <person name="Wiebenga A."/>
            <person name="De vries R.P."/>
            <person name="Grigoriev I.V."/>
            <person name="Mortensen U.H."/>
            <person name="Andersen M.R."/>
            <person name="Baker S.E."/>
        </authorList>
    </citation>
    <scope>NUCLEOTIDE SEQUENCE [LARGE SCALE GENOMIC DNA]</scope>
    <source>
        <strain evidence="8 9">CBS 114.51</strain>
    </source>
</reference>
<evidence type="ECO:0000256" key="5">
    <source>
        <dbReference type="ARBA" id="ARBA00023242"/>
    </source>
</evidence>
<evidence type="ECO:0000256" key="3">
    <source>
        <dbReference type="ARBA" id="ARBA00023125"/>
    </source>
</evidence>
<feature type="compositionally biased region" description="Polar residues" evidence="6">
    <location>
        <begin position="237"/>
        <end position="251"/>
    </location>
</feature>
<dbReference type="Proteomes" id="UP000249497">
    <property type="component" value="Unassembled WGS sequence"/>
</dbReference>